<sequence length="281" mass="29784">MPKLDNRLIVNVAFTGAVSDKSRNPAVPYSVDEIVSDAAACASAGAAIGHFHVRTETGEATNDPKLYADLFRALRANPATSDMVLVASTSGRHGQTLQERAAVLDLPADARPDMASLTLSSLNFSTGPSVNHPDDIIALAQRMQENGVTPELEVFDLGMVSYLNHLISRNVLTQPLYVNAILGIPAGAQADALTIGALHAQLPQETVLSLGGVGRWQLPAHLFAVAQANGLRTGLEDNLRSPGGKSLTTNEELVKHAAELARLSARPLMTAREFRAEVLTA</sequence>
<dbReference type="GO" id="GO:0043720">
    <property type="term" value="F:3-keto-5-aminohexanoate cleavage activity"/>
    <property type="evidence" value="ECO:0007669"/>
    <property type="project" value="InterPro"/>
</dbReference>
<dbReference type="Pfam" id="PF05853">
    <property type="entry name" value="BKACE"/>
    <property type="match status" value="1"/>
</dbReference>
<evidence type="ECO:0000256" key="1">
    <source>
        <dbReference type="ARBA" id="ARBA00001947"/>
    </source>
</evidence>
<dbReference type="InterPro" id="IPR008567">
    <property type="entry name" value="BKACE"/>
</dbReference>
<dbReference type="InterPro" id="IPR013785">
    <property type="entry name" value="Aldolase_TIM"/>
</dbReference>
<evidence type="ECO:0000313" key="7">
    <source>
        <dbReference type="Proteomes" id="UP000231655"/>
    </source>
</evidence>
<dbReference type="Proteomes" id="UP000231655">
    <property type="component" value="Unassembled WGS sequence"/>
</dbReference>
<keyword evidence="2" id="KW-0808">Transferase</keyword>
<dbReference type="AlphaFoldDB" id="A0A285IXA9"/>
<evidence type="ECO:0000256" key="2">
    <source>
        <dbReference type="ARBA" id="ARBA00022679"/>
    </source>
</evidence>
<dbReference type="OrthoDB" id="9805277at2"/>
<reference evidence="6 7" key="1">
    <citation type="submission" date="2017-09" db="EMBL/GenBank/DDBJ databases">
        <authorList>
            <person name="Ehlers B."/>
            <person name="Leendertz F.H."/>
        </authorList>
    </citation>
    <scope>NUCLEOTIDE SEQUENCE [LARGE SCALE GENOMIC DNA]</scope>
    <source>
        <strain evidence="6 7">CGMCC 1.12662</strain>
    </source>
</reference>
<name>A0A285IXA9_9RHOB</name>
<dbReference type="Proteomes" id="UP000231702">
    <property type="component" value="Unassembled WGS sequence"/>
</dbReference>
<dbReference type="PANTHER" id="PTHR37418">
    <property type="entry name" value="3-KETO-5-AMINOHEXANOATE CLEAVAGE ENZYME-RELATED"/>
    <property type="match status" value="1"/>
</dbReference>
<accession>A0A285IXA9</accession>
<protein>
    <submittedName>
        <fullName evidence="5">3-keto-5-aminohexanoate cleavage protein</fullName>
    </submittedName>
    <submittedName>
        <fullName evidence="6">Uncharacterized conserved protein, DUF849 family</fullName>
    </submittedName>
</protein>
<evidence type="ECO:0000313" key="5">
    <source>
        <dbReference type="EMBL" id="PJE25832.1"/>
    </source>
</evidence>
<evidence type="ECO:0000313" key="8">
    <source>
        <dbReference type="Proteomes" id="UP000231702"/>
    </source>
</evidence>
<evidence type="ECO:0000313" key="6">
    <source>
        <dbReference type="EMBL" id="SNY52675.1"/>
    </source>
</evidence>
<proteinExistence type="predicted"/>
<keyword evidence="4" id="KW-0862">Zinc</keyword>
<dbReference type="PANTHER" id="PTHR37418:SF2">
    <property type="entry name" value="3-KETO-5-AMINOHEXANOATE CLEAVAGE ENZYME"/>
    <property type="match status" value="1"/>
</dbReference>
<organism evidence="6 7">
    <name type="scientific">Pseudooceanicola antarcticus</name>
    <dbReference type="NCBI Taxonomy" id="1247613"/>
    <lineage>
        <taxon>Bacteria</taxon>
        <taxon>Pseudomonadati</taxon>
        <taxon>Pseudomonadota</taxon>
        <taxon>Alphaproteobacteria</taxon>
        <taxon>Rhodobacterales</taxon>
        <taxon>Paracoccaceae</taxon>
        <taxon>Pseudooceanicola</taxon>
    </lineage>
</organism>
<evidence type="ECO:0000256" key="4">
    <source>
        <dbReference type="ARBA" id="ARBA00022833"/>
    </source>
</evidence>
<keyword evidence="3" id="KW-0479">Metal-binding</keyword>
<dbReference type="EMBL" id="OBEA01000004">
    <property type="protein sequence ID" value="SNY52675.1"/>
    <property type="molecule type" value="Genomic_DNA"/>
</dbReference>
<comment type="cofactor">
    <cofactor evidence="1">
        <name>Zn(2+)</name>
        <dbReference type="ChEBI" id="CHEBI:29105"/>
    </cofactor>
</comment>
<keyword evidence="8" id="KW-1185">Reference proteome</keyword>
<evidence type="ECO:0000256" key="3">
    <source>
        <dbReference type="ARBA" id="ARBA00022723"/>
    </source>
</evidence>
<gene>
    <name evidence="5" type="ORF">CVM39_19205</name>
    <name evidence="6" type="ORF">SAMN06297129_2374</name>
</gene>
<dbReference type="RefSeq" id="WP_097146112.1">
    <property type="nucleotide sequence ID" value="NZ_OBEA01000004.1"/>
</dbReference>
<dbReference type="Gene3D" id="3.20.20.70">
    <property type="entry name" value="Aldolase class I"/>
    <property type="match status" value="1"/>
</dbReference>
<dbReference type="EMBL" id="PGTD01000023">
    <property type="protein sequence ID" value="PJE25832.1"/>
    <property type="molecule type" value="Genomic_DNA"/>
</dbReference>
<dbReference type="GO" id="GO:0046872">
    <property type="term" value="F:metal ion binding"/>
    <property type="evidence" value="ECO:0007669"/>
    <property type="project" value="UniProtKB-KW"/>
</dbReference>
<reference evidence="5 8" key="2">
    <citation type="journal article" date="2018" name="Int. J. Syst. Evol. Microbiol.">
        <title>Pseudooceanicola lipolyticus sp. nov., a marine alphaproteobacterium, reclassification of Oceanicola flagellatus as Pseudooceanicola flagellatus comb. nov. and emended description of the genus Pseudooceanicola.</title>
        <authorList>
            <person name="Huang M.-M."/>
            <person name="Guo L.-L."/>
            <person name="Wu Y.-H."/>
            <person name="Lai Q.-L."/>
            <person name="Shao Z.-Z."/>
            <person name="Wang C.-S."/>
            <person name="Wu M."/>
            <person name="Xu X.-W."/>
        </authorList>
    </citation>
    <scope>NUCLEOTIDE SEQUENCE [LARGE SCALE GENOMIC DNA]</scope>
    <source>
        <strain evidence="5 8">Ar-45</strain>
    </source>
</reference>